<reference evidence="1" key="2">
    <citation type="submission" date="2025-03" db="EMBL/GenBank/DDBJ databases">
        <authorList>
            <consortium name="ELIXIR-Norway"/>
            <consortium name="Elixir Norway"/>
        </authorList>
    </citation>
    <scope>NUCLEOTIDE SEQUENCE</scope>
</reference>
<reference evidence="1" key="1">
    <citation type="submission" date="2023-05" db="EMBL/GenBank/DDBJ databases">
        <authorList>
            <consortium name="ELIXIR-Norway"/>
        </authorList>
    </citation>
    <scope>NUCLEOTIDE SEQUENCE</scope>
</reference>
<accession>A0AC59Y910</accession>
<evidence type="ECO:0000313" key="2">
    <source>
        <dbReference type="Proteomes" id="UP001162501"/>
    </source>
</evidence>
<sequence length="181" mass="19331">MCLHSSILQLGPWALGLCSPSEKLTPAELPLGKQAEAAHQPGGLDTVEVVQLQHHGFPPPKLSAQAEPQTGRFDESCAVTLAVPGGGGGHSAWSRRRQTEEGACMDTGLGRPWEPRLPGALSGQKAQVMLDSLVHLQQEGLVLRWLIDGPLALLTLAAAFPMWPLSSLGTWVVRRDPKFPG</sequence>
<dbReference type="EMBL" id="OX596095">
    <property type="protein sequence ID" value="CAM9471969.1"/>
    <property type="molecule type" value="Genomic_DNA"/>
</dbReference>
<dbReference type="Proteomes" id="UP001162501">
    <property type="component" value="Chromosome 11"/>
</dbReference>
<proteinExistence type="predicted"/>
<gene>
    <name evidence="1" type="ORF">MRATA1EN22A_LOCUS2980</name>
</gene>
<organism evidence="1 2">
    <name type="scientific">Rangifer tarandus platyrhynchus</name>
    <name type="common">Svalbard reindeer</name>
    <dbReference type="NCBI Taxonomy" id="3082113"/>
    <lineage>
        <taxon>Eukaryota</taxon>
        <taxon>Metazoa</taxon>
        <taxon>Chordata</taxon>
        <taxon>Craniata</taxon>
        <taxon>Vertebrata</taxon>
        <taxon>Euteleostomi</taxon>
        <taxon>Mammalia</taxon>
        <taxon>Eutheria</taxon>
        <taxon>Laurasiatheria</taxon>
        <taxon>Artiodactyla</taxon>
        <taxon>Ruminantia</taxon>
        <taxon>Pecora</taxon>
        <taxon>Cervidae</taxon>
        <taxon>Odocoileinae</taxon>
        <taxon>Rangifer</taxon>
    </lineage>
</organism>
<name>A0AC59Y910_RANTA</name>
<protein>
    <submittedName>
        <fullName evidence="1">Uncharacterized protein</fullName>
    </submittedName>
</protein>
<evidence type="ECO:0000313" key="1">
    <source>
        <dbReference type="EMBL" id="CAM9471969.1"/>
    </source>
</evidence>